<dbReference type="AlphaFoldDB" id="A0A4V1QPS7"/>
<organism evidence="2 3">
    <name type="scientific">Sphingomonas desiccabilis</name>
    <dbReference type="NCBI Taxonomy" id="429134"/>
    <lineage>
        <taxon>Bacteria</taxon>
        <taxon>Pseudomonadati</taxon>
        <taxon>Pseudomonadota</taxon>
        <taxon>Alphaproteobacteria</taxon>
        <taxon>Sphingomonadales</taxon>
        <taxon>Sphingomonadaceae</taxon>
        <taxon>Sphingomonas</taxon>
    </lineage>
</organism>
<accession>A0A4V1QPS7</accession>
<evidence type="ECO:0000256" key="1">
    <source>
        <dbReference type="SAM" id="MobiDB-lite"/>
    </source>
</evidence>
<feature type="region of interest" description="Disordered" evidence="1">
    <location>
        <begin position="757"/>
        <end position="784"/>
    </location>
</feature>
<dbReference type="EMBL" id="SDPT01000001">
    <property type="protein sequence ID" value="RXZ34837.1"/>
    <property type="molecule type" value="Genomic_DNA"/>
</dbReference>
<evidence type="ECO:0000313" key="2">
    <source>
        <dbReference type="EMBL" id="RXZ34837.1"/>
    </source>
</evidence>
<protein>
    <submittedName>
        <fullName evidence="2">Uncharacterized protein</fullName>
    </submittedName>
</protein>
<gene>
    <name evidence="2" type="ORF">EO081_04035</name>
</gene>
<name>A0A4V1QPS7_9SPHN</name>
<comment type="caution">
    <text evidence="2">The sequence shown here is derived from an EMBL/GenBank/DDBJ whole genome shotgun (WGS) entry which is preliminary data.</text>
</comment>
<feature type="compositionally biased region" description="Polar residues" evidence="1">
    <location>
        <begin position="758"/>
        <end position="767"/>
    </location>
</feature>
<keyword evidence="3" id="KW-1185">Reference proteome</keyword>
<proteinExistence type="predicted"/>
<dbReference type="Proteomes" id="UP000292347">
    <property type="component" value="Unassembled WGS sequence"/>
</dbReference>
<evidence type="ECO:0000313" key="3">
    <source>
        <dbReference type="Proteomes" id="UP000292347"/>
    </source>
</evidence>
<reference evidence="2 3" key="1">
    <citation type="submission" date="2019-01" db="EMBL/GenBank/DDBJ databases">
        <title>Sphingomonas mucosissima sp. nov. and Sphingomonas desiccabilis sp. nov., from biological soil crusts in the Colorado Plateau, USA.</title>
        <authorList>
            <person name="Zhu D."/>
        </authorList>
    </citation>
    <scope>NUCLEOTIDE SEQUENCE [LARGE SCALE GENOMIC DNA]</scope>
    <source>
        <strain evidence="2 3">CP1D</strain>
    </source>
</reference>
<sequence length="784" mass="81822">MIEQGAPEAEIDTYVASEGVSAEDLRDARMDAGDEQAYAALAADPRTTAADLKGFVKQRGFSLNDADIDAFMAARQQGSKVGRKVVYEGEAHPPVSLAQNLGAAAGKFADAILPGVAGLDRGVHKVTANAAQALLGNEEFDPSAAFQQGKDEQDFSQSLFDAQHPNASTAASAAGLVGSLLLPEARVLRGSGMLPGMGNAALTAGGYGALSGALNDSGGGRVENAILGGVAGAGLGAAAAPAFRGAAAIGSAARRNVPGVDATARFLENVPRRFRNQPLAQPGDAAAAQGERILADELPQGTIATGMGTGGAQATPQAIEAEVARRAAMNVPAMPVDVSEKGRRITGWALQGNGPMATRARNMLLQRQAAQGSRIRGHLAEELGPAVDPVQAVDQINRRASAASGPGYQAAYAQPMVLTPEIEGIMRTPAFQDALPQALRNIRNAQRDPVELGFRLDRDGNIAGTRTLTVEGFDQVIRAMRDAGQAAMDTSGFRPRNTTNSVHINDRVRDLRGHLADQNEAYRDVTANYADEMALRDALGAGQEVSKLTGPEIAGQMRDMPQHAQEAWMTGAQTALADEATQAGLKPTANVAQRTRQSLGMSGAGAHASMGDQAKQQALEAMSGRPGLMNRLADRLEAEDQGFKAFHEAFGNSKTQPRQAMDEALSGQALQVAGRAARGDIIGAVASVLFQGNPRGTLRFKQDVQDRISELMTATGAADVQTAMRAIARRAQQDAAFADALNRAGIKPSKIAAILAASQDTSPTSTSEGEDEPLMPPVYTRANQ</sequence>